<feature type="region of interest" description="Disordered" evidence="1">
    <location>
        <begin position="289"/>
        <end position="328"/>
    </location>
</feature>
<feature type="compositionally biased region" description="Basic and acidic residues" evidence="1">
    <location>
        <begin position="289"/>
        <end position="309"/>
    </location>
</feature>
<comment type="caution">
    <text evidence="2">The sequence shown here is derived from an EMBL/GenBank/DDBJ whole genome shotgun (WGS) entry which is preliminary data.</text>
</comment>
<evidence type="ECO:0000313" key="3">
    <source>
        <dbReference type="Proteomes" id="UP001165082"/>
    </source>
</evidence>
<organism evidence="2 3">
    <name type="scientific">Triparma retinervis</name>
    <dbReference type="NCBI Taxonomy" id="2557542"/>
    <lineage>
        <taxon>Eukaryota</taxon>
        <taxon>Sar</taxon>
        <taxon>Stramenopiles</taxon>
        <taxon>Ochrophyta</taxon>
        <taxon>Bolidophyceae</taxon>
        <taxon>Parmales</taxon>
        <taxon>Triparmaceae</taxon>
        <taxon>Triparma</taxon>
    </lineage>
</organism>
<evidence type="ECO:0000256" key="1">
    <source>
        <dbReference type="SAM" id="MobiDB-lite"/>
    </source>
</evidence>
<feature type="compositionally biased region" description="Acidic residues" evidence="1">
    <location>
        <begin position="877"/>
        <end position="893"/>
    </location>
</feature>
<keyword evidence="3" id="KW-1185">Reference proteome</keyword>
<accession>A0A9W7AHE2</accession>
<dbReference type="OrthoDB" id="192325at2759"/>
<dbReference type="EMBL" id="BRXZ01001327">
    <property type="protein sequence ID" value="GMH68394.1"/>
    <property type="molecule type" value="Genomic_DNA"/>
</dbReference>
<protein>
    <submittedName>
        <fullName evidence="2">Uncharacterized protein</fullName>
    </submittedName>
</protein>
<feature type="non-terminal residue" evidence="2">
    <location>
        <position position="893"/>
    </location>
</feature>
<sequence>MARLRRTGRASATGLTGVSTWGGHFSSRWPRRSFLCFDQKMNKPTYSDIIPGLKVTQHNLRAFVKVQGLPPTSKFHTVQTINSNNTATGQSTIHHYFEWMDIRKYFVQRTEALKNPTKRGAMSIYDSRGNAAFNSNVQVDPFGRPLTDEQGFPLSPHDPRRILIEQLVQKLYEGCDSLFYSVLAFSNSLNCLLQVEVFDKSGISQETSLCKIGTARNIVMECTTFNKLDSFCPENVPQRDREKPLIVDSMGGIKLRLSTADWVKEGGGPGKGKGTHLVSTLGEVISWESDKRLEQHEAGKNDSNEKETEKSDEDVDSSSSSDSDSDSVASNEIWDKHFELDDYFAMDHHLHAEGEARPFGDAMKAIGEVFGEILAQLSMTTATPDSTCDLVENYQIHHLLKVAVLENNEGTKMAKTTPGEKALVKTFVDMVRKAQRTPSTVEFYSEYPVVGPTPENFHDDSILLDSSSKLWFAGDTGKFVERGHVFSAICKFEVLIIIEHLKLPVTIDDINSASGADQISDWLAVSRDVALAIINGRERGGKFLSKEELFSRVSATTTANVNVRIQELLVTNEERDKAVKQVAKFTAGLMNWQDLRKYTKVKEVLPSRLDFVWELVTLLRRKLLLYRRGKSFTAMHHKMGLLSFFLRSSLGLKRSFSQRQCAYNAAIQLCKALLPNFSTRSRYDKRHKSASYWGAFGYQNKILTEDEMQTELVHYKIDCAGKYSNIIDSLRHKGLEVMRHHVGLKVLTEDDKDFIKQQHGEVEGRRVKDVLYGTSHMRHWKGSEETADDGVNVLLRELFPPKRATLSVTAAQSASKIFIIGPPKSGKSVMCKKLVIRILASKQIKREFGVVPVLINVNTLVSHYFRELEDRSGGDDGNGDEGGEGGGDLEEDG</sequence>
<dbReference type="Proteomes" id="UP001165082">
    <property type="component" value="Unassembled WGS sequence"/>
</dbReference>
<dbReference type="AlphaFoldDB" id="A0A9W7AHE2"/>
<feature type="compositionally biased region" description="Low complexity" evidence="1">
    <location>
        <begin position="317"/>
        <end position="328"/>
    </location>
</feature>
<name>A0A9W7AHE2_9STRA</name>
<feature type="region of interest" description="Disordered" evidence="1">
    <location>
        <begin position="869"/>
        <end position="893"/>
    </location>
</feature>
<reference evidence="2" key="1">
    <citation type="submission" date="2022-07" db="EMBL/GenBank/DDBJ databases">
        <title>Genome analysis of Parmales, a sister group of diatoms, reveals the evolutionary specialization of diatoms from phago-mixotrophs to photoautotrophs.</title>
        <authorList>
            <person name="Ban H."/>
            <person name="Sato S."/>
            <person name="Yoshikawa S."/>
            <person name="Kazumasa Y."/>
            <person name="Nakamura Y."/>
            <person name="Ichinomiya M."/>
            <person name="Saitoh K."/>
            <person name="Sato N."/>
            <person name="Blanc-Mathieu R."/>
            <person name="Endo H."/>
            <person name="Kuwata A."/>
            <person name="Ogata H."/>
        </authorList>
    </citation>
    <scope>NUCLEOTIDE SEQUENCE</scope>
</reference>
<gene>
    <name evidence="2" type="ORF">TrRE_jg3952</name>
</gene>
<proteinExistence type="predicted"/>
<evidence type="ECO:0000313" key="2">
    <source>
        <dbReference type="EMBL" id="GMH68394.1"/>
    </source>
</evidence>